<reference evidence="3" key="1">
    <citation type="submission" date="2022-11" db="EMBL/GenBank/DDBJ databases">
        <title>Centuries of genome instability and evolution in soft-shell clam transmissible cancer (bioRxiv).</title>
        <authorList>
            <person name="Hart S.F.M."/>
            <person name="Yonemitsu M.A."/>
            <person name="Giersch R.M."/>
            <person name="Beal B.F."/>
            <person name="Arriagada G."/>
            <person name="Davis B.W."/>
            <person name="Ostrander E.A."/>
            <person name="Goff S.P."/>
            <person name="Metzger M.J."/>
        </authorList>
    </citation>
    <scope>NUCLEOTIDE SEQUENCE</scope>
    <source>
        <strain evidence="3">MELC-2E11</strain>
        <tissue evidence="3">Siphon/mantle</tissue>
    </source>
</reference>
<accession>A0ABY7DZM5</accession>
<feature type="compositionally biased region" description="Low complexity" evidence="1">
    <location>
        <begin position="768"/>
        <end position="781"/>
    </location>
</feature>
<protein>
    <submittedName>
        <fullName evidence="3">SYNRG-like protein</fullName>
    </submittedName>
</protein>
<feature type="region of interest" description="Disordered" evidence="1">
    <location>
        <begin position="1"/>
        <end position="20"/>
    </location>
</feature>
<gene>
    <name evidence="3" type="ORF">MAR_009528</name>
</gene>
<feature type="region of interest" description="Disordered" evidence="1">
    <location>
        <begin position="545"/>
        <end position="598"/>
    </location>
</feature>
<feature type="compositionally biased region" description="Polar residues" evidence="1">
    <location>
        <begin position="691"/>
        <end position="710"/>
    </location>
</feature>
<feature type="compositionally biased region" description="Low complexity" evidence="1">
    <location>
        <begin position="589"/>
        <end position="598"/>
    </location>
</feature>
<feature type="region of interest" description="Disordered" evidence="1">
    <location>
        <begin position="511"/>
        <end position="533"/>
    </location>
</feature>
<name>A0ABY7DZM5_MYAAR</name>
<dbReference type="EMBL" id="CP111015">
    <property type="protein sequence ID" value="WAR02970.1"/>
    <property type="molecule type" value="Genomic_DNA"/>
</dbReference>
<evidence type="ECO:0000259" key="2">
    <source>
        <dbReference type="Pfam" id="PF25999"/>
    </source>
</evidence>
<feature type="compositionally biased region" description="Low complexity" evidence="1">
    <location>
        <begin position="629"/>
        <end position="638"/>
    </location>
</feature>
<feature type="compositionally biased region" description="Basic and acidic residues" evidence="1">
    <location>
        <begin position="859"/>
        <end position="877"/>
    </location>
</feature>
<feature type="compositionally biased region" description="Basic and acidic residues" evidence="1">
    <location>
        <begin position="937"/>
        <end position="958"/>
    </location>
</feature>
<dbReference type="PANTHER" id="PTHR15463">
    <property type="entry name" value="AP1 GAMMA SUBUNIT BINDING PROTEIN 1"/>
    <property type="match status" value="1"/>
</dbReference>
<dbReference type="Pfam" id="PF25999">
    <property type="entry name" value="SYNRG_C"/>
    <property type="match status" value="1"/>
</dbReference>
<feature type="region of interest" description="Disordered" evidence="1">
    <location>
        <begin position="1000"/>
        <end position="1071"/>
    </location>
</feature>
<evidence type="ECO:0000313" key="4">
    <source>
        <dbReference type="Proteomes" id="UP001164746"/>
    </source>
</evidence>
<feature type="compositionally biased region" description="Polar residues" evidence="1">
    <location>
        <begin position="328"/>
        <end position="343"/>
    </location>
</feature>
<feature type="domain" description="Synergin gamma C-terminal" evidence="2">
    <location>
        <begin position="1117"/>
        <end position="1271"/>
    </location>
</feature>
<feature type="region of interest" description="Disordered" evidence="1">
    <location>
        <begin position="928"/>
        <end position="962"/>
    </location>
</feature>
<dbReference type="InterPro" id="IPR039656">
    <property type="entry name" value="SYNRG"/>
</dbReference>
<organism evidence="3 4">
    <name type="scientific">Mya arenaria</name>
    <name type="common">Soft-shell clam</name>
    <dbReference type="NCBI Taxonomy" id="6604"/>
    <lineage>
        <taxon>Eukaryota</taxon>
        <taxon>Metazoa</taxon>
        <taxon>Spiralia</taxon>
        <taxon>Lophotrochozoa</taxon>
        <taxon>Mollusca</taxon>
        <taxon>Bivalvia</taxon>
        <taxon>Autobranchia</taxon>
        <taxon>Heteroconchia</taxon>
        <taxon>Euheterodonta</taxon>
        <taxon>Imparidentia</taxon>
        <taxon>Neoheterodontei</taxon>
        <taxon>Myida</taxon>
        <taxon>Myoidea</taxon>
        <taxon>Myidae</taxon>
        <taxon>Mya</taxon>
    </lineage>
</organism>
<dbReference type="InterPro" id="IPR059024">
    <property type="entry name" value="SYNRG_C"/>
</dbReference>
<dbReference type="PANTHER" id="PTHR15463:SF2">
    <property type="entry name" value="SYNERGIN GAMMA"/>
    <property type="match status" value="1"/>
</dbReference>
<feature type="region of interest" description="Disordered" evidence="1">
    <location>
        <begin position="666"/>
        <end position="791"/>
    </location>
</feature>
<feature type="compositionally biased region" description="Basic and acidic residues" evidence="1">
    <location>
        <begin position="545"/>
        <end position="556"/>
    </location>
</feature>
<feature type="region of interest" description="Disordered" evidence="1">
    <location>
        <begin position="310"/>
        <end position="365"/>
    </location>
</feature>
<feature type="compositionally biased region" description="Polar residues" evidence="1">
    <location>
        <begin position="732"/>
        <end position="756"/>
    </location>
</feature>
<proteinExistence type="predicted"/>
<feature type="region of interest" description="Disordered" evidence="1">
    <location>
        <begin position="814"/>
        <end position="834"/>
    </location>
</feature>
<feature type="compositionally biased region" description="Basic and acidic residues" evidence="1">
    <location>
        <begin position="1035"/>
        <end position="1044"/>
    </location>
</feature>
<evidence type="ECO:0000256" key="1">
    <source>
        <dbReference type="SAM" id="MobiDB-lite"/>
    </source>
</evidence>
<sequence>MNPNMRPPGFMPSGPQQMMMPQGNMMNTQMPMMAAPVMNNQMAGMRMRPNVAPPSYNQALNQSQQAYMRPPGQQRVRPNTGQGRPSEKEKYFMQQQAKLKQFGKAGASASSLDPTKLVDSVFGTSSTPKPSPPKPTDLTKMMMESCDLTAPSKTQGFQKRTLREIDPMEQPHVGPHMHQASRCARTWNDSEELTQLFSSEEIKQREAAQRRVVKAQPPRQRRLSRPPAWLTESTQQHPIYRQVHEACSVGLHKELLGRLWGICNRVTPGQLTELELTQLLAVIALTQNNMMVETVEMLFQVPQCPVPFLQAGGPQPSGPTPSEPGTSNVAQHAHVTSVSSQSAPMLGTGSVAQPAPPQSGPLFQGTSGMLAMPGFVNTGVLAHSAGMPMSTPNNSQPVMSQETSTLVAGPQMHHTQVGLTTSFHGNQSSAPATLTVTQLPTGGVTPGGSSNVVDDDDFADFQAAPPTLQTQTTPQKPPERLGASVQTTARSVGVGMSPEHLKSSTVESFFGMGSDDSSENSTFSTDQSDNDDFRNFENYLDEFQKKKEDQDKESPLHRPISKHVSKATPGNTPTPPKIAPLPLKSQTPQQGNIGMNQQINKRPVVPQVVPKQPSTDDDFADFHSAPFPSTANASANKTATPVRDLIGDEDKYAELRMLDFSTELSAPTTETEVVSTAPDDGDDGWADFSASPANSTDNAAISSTGHSKNSAALMDAPATGSSSTLGIMPDNTLPSGGSGHSSVNHDLSQNAGNTITDEGDWADFQDFNSSAPVSNNPPSESTQQASGSDMVNVKKNKLNPDEILGLFKMKADPAPTVKSRDDDYTPQLVQDSGPIETTSSVCMERLHGIPKSASTPEVLESRTPSDVKTLEPDDDHLFGPPPMDDFGEEENDDYSRGYDFDDFMKHNNEEKKKMYGLYGANNTFVVSGHKKTTGDLSKSKSTGELKSKASDPNLHESDYDSDSVASKDFDLFKGKLGISQHKEDSQSVASLEFISNKNIQGVKGDDSQSQSSNECVGTEGSVDGKEIIPPSKSLDSLDLRKEEEVSSDGQDNASLGKPSGQDGEQNGSAGGQVAWDVESTVEKGVEVEVASSLPVLGDRYSAILPPEPSSGDKPSLEWGRCLDSCLRMICQTNDVFNSISSSDVCNEVIASQQGAEYIEGVIEIYRVVCKITEAIKKTGMGNEKLGGMLKEIDLAWNNLTAFLVGGSVMPDPASLDYSGCYDEAASCGLCLLSVERGKSGALAMLSYAGNQYHTSCANFWINCVDSCLPALKPPQLL</sequence>
<feature type="region of interest" description="Disordered" evidence="1">
    <location>
        <begin position="610"/>
        <end position="638"/>
    </location>
</feature>
<evidence type="ECO:0000313" key="3">
    <source>
        <dbReference type="EMBL" id="WAR02970.1"/>
    </source>
</evidence>
<keyword evidence="4" id="KW-1185">Reference proteome</keyword>
<feature type="compositionally biased region" description="Low complexity" evidence="1">
    <location>
        <begin position="11"/>
        <end position="20"/>
    </location>
</feature>
<dbReference type="Proteomes" id="UP001164746">
    <property type="component" value="Chromosome 4"/>
</dbReference>
<feature type="region of interest" description="Disordered" evidence="1">
    <location>
        <begin position="67"/>
        <end position="89"/>
    </location>
</feature>
<feature type="compositionally biased region" description="Pro residues" evidence="1">
    <location>
        <begin position="1"/>
        <end position="10"/>
    </location>
</feature>
<feature type="region of interest" description="Disordered" evidence="1">
    <location>
        <begin position="852"/>
        <end position="892"/>
    </location>
</feature>